<evidence type="ECO:0000313" key="2">
    <source>
        <dbReference type="Proteomes" id="UP000029121"/>
    </source>
</evidence>
<keyword evidence="2" id="KW-1185">Reference proteome</keyword>
<organism evidence="1 2">
    <name type="scientific">Capsella rubella</name>
    <dbReference type="NCBI Taxonomy" id="81985"/>
    <lineage>
        <taxon>Eukaryota</taxon>
        <taxon>Viridiplantae</taxon>
        <taxon>Streptophyta</taxon>
        <taxon>Embryophyta</taxon>
        <taxon>Tracheophyta</taxon>
        <taxon>Spermatophyta</taxon>
        <taxon>Magnoliopsida</taxon>
        <taxon>eudicotyledons</taxon>
        <taxon>Gunneridae</taxon>
        <taxon>Pentapetalae</taxon>
        <taxon>rosids</taxon>
        <taxon>malvids</taxon>
        <taxon>Brassicales</taxon>
        <taxon>Brassicaceae</taxon>
        <taxon>Camelineae</taxon>
        <taxon>Capsella</taxon>
    </lineage>
</organism>
<protein>
    <submittedName>
        <fullName evidence="1">Uncharacterized protein</fullName>
    </submittedName>
</protein>
<evidence type="ECO:0000313" key="1">
    <source>
        <dbReference type="EMBL" id="EOA29154.1"/>
    </source>
</evidence>
<dbReference type="Proteomes" id="UP000029121">
    <property type="component" value="Unassembled WGS sequence"/>
</dbReference>
<dbReference type="EMBL" id="KB870808">
    <property type="protein sequence ID" value="EOA29154.1"/>
    <property type="molecule type" value="Genomic_DNA"/>
</dbReference>
<name>R0HHK4_9BRAS</name>
<reference evidence="2" key="1">
    <citation type="journal article" date="2013" name="Nat. Genet.">
        <title>The Capsella rubella genome and the genomic consequences of rapid mating system evolution.</title>
        <authorList>
            <person name="Slotte T."/>
            <person name="Hazzouri K.M."/>
            <person name="Agren J.A."/>
            <person name="Koenig D."/>
            <person name="Maumus F."/>
            <person name="Guo Y.L."/>
            <person name="Steige K."/>
            <person name="Platts A.E."/>
            <person name="Escobar J.S."/>
            <person name="Newman L.K."/>
            <person name="Wang W."/>
            <person name="Mandakova T."/>
            <person name="Vello E."/>
            <person name="Smith L.M."/>
            <person name="Henz S.R."/>
            <person name="Steffen J."/>
            <person name="Takuno S."/>
            <person name="Brandvain Y."/>
            <person name="Coop G."/>
            <person name="Andolfatto P."/>
            <person name="Hu T.T."/>
            <person name="Blanchette M."/>
            <person name="Clark R.M."/>
            <person name="Quesneville H."/>
            <person name="Nordborg M."/>
            <person name="Gaut B.S."/>
            <person name="Lysak M.A."/>
            <person name="Jenkins J."/>
            <person name="Grimwood J."/>
            <person name="Chapman J."/>
            <person name="Prochnik S."/>
            <person name="Shu S."/>
            <person name="Rokhsar D."/>
            <person name="Schmutz J."/>
            <person name="Weigel D."/>
            <person name="Wright S.I."/>
        </authorList>
    </citation>
    <scope>NUCLEOTIDE SEQUENCE [LARGE SCALE GENOMIC DNA]</scope>
    <source>
        <strain evidence="2">cv. Monte Gargano</strain>
    </source>
</reference>
<gene>
    <name evidence="1" type="ORF">CARUB_v10025422mg</name>
</gene>
<dbReference type="AlphaFoldDB" id="R0HHK4"/>
<sequence length="80" mass="9546">MVMLLLPLFPSSKIQKRTRIELPQPSGYLKITDLYICNVTSQRQKERRRSYILYISSNRDQVNLVMLNLDNAKWEQGFWV</sequence>
<proteinExistence type="predicted"/>
<accession>R0HHK4</accession>